<dbReference type="EMBL" id="QXFU01006714">
    <property type="protein sequence ID" value="KAE8960257.1"/>
    <property type="molecule type" value="Genomic_DNA"/>
</dbReference>
<organism evidence="1 2">
    <name type="scientific">Phytophthora rubi</name>
    <dbReference type="NCBI Taxonomy" id="129364"/>
    <lineage>
        <taxon>Eukaryota</taxon>
        <taxon>Sar</taxon>
        <taxon>Stramenopiles</taxon>
        <taxon>Oomycota</taxon>
        <taxon>Peronosporomycetes</taxon>
        <taxon>Peronosporales</taxon>
        <taxon>Peronosporaceae</taxon>
        <taxon>Phytophthora</taxon>
    </lineage>
</organism>
<evidence type="ECO:0000313" key="1">
    <source>
        <dbReference type="EMBL" id="KAE8960257.1"/>
    </source>
</evidence>
<sequence length="190" mass="21432">MLAQYVRLHVAPVFLVIKRHEGHFYGVRHGELSTKWQAEGDLKFAQDNCANHSWYPEVVAHTEYSAGKLEGVDNMHDDDFTNMIIIGAMERRDRLDVVHARLHLECLDSAPYDIAILERGLGAEAARLQDLAGQIGALDRDRVKSQEQERAQPVEARAPISAHLRHSVHTKYGNALAKLKCSLRGQLYTN</sequence>
<reference evidence="1 2" key="1">
    <citation type="submission" date="2018-09" db="EMBL/GenBank/DDBJ databases">
        <title>Genomic investigation of the strawberry pathogen Phytophthora fragariae indicates pathogenicity is determined by transcriptional variation in three key races.</title>
        <authorList>
            <person name="Adams T.M."/>
            <person name="Armitage A.D."/>
            <person name="Sobczyk M.K."/>
            <person name="Bates H.J."/>
            <person name="Dunwell J.M."/>
            <person name="Nellist C.F."/>
            <person name="Harrison R.J."/>
        </authorList>
    </citation>
    <scope>NUCLEOTIDE SEQUENCE [LARGE SCALE GENOMIC DNA]</scope>
    <source>
        <strain evidence="1 2">SCRP324</strain>
    </source>
</reference>
<comment type="caution">
    <text evidence="1">The sequence shown here is derived from an EMBL/GenBank/DDBJ whole genome shotgun (WGS) entry which is preliminary data.</text>
</comment>
<gene>
    <name evidence="1" type="ORF">PR002_g30276</name>
</gene>
<name>A0A6A3GTD7_9STRA</name>
<proteinExistence type="predicted"/>
<evidence type="ECO:0000313" key="2">
    <source>
        <dbReference type="Proteomes" id="UP000435112"/>
    </source>
</evidence>
<protein>
    <submittedName>
        <fullName evidence="1">Uncharacterized protein</fullName>
    </submittedName>
</protein>
<accession>A0A6A3GTD7</accession>
<dbReference type="AlphaFoldDB" id="A0A6A3GTD7"/>
<dbReference type="Proteomes" id="UP000435112">
    <property type="component" value="Unassembled WGS sequence"/>
</dbReference>